<feature type="domain" description="AH" evidence="25">
    <location>
        <begin position="142"/>
        <end position="355"/>
    </location>
</feature>
<evidence type="ECO:0000259" key="25">
    <source>
        <dbReference type="PROSITE" id="PS50870"/>
    </source>
</evidence>
<dbReference type="GO" id="GO:0005886">
    <property type="term" value="C:plasma membrane"/>
    <property type="evidence" value="ECO:0007669"/>
    <property type="project" value="GOC"/>
</dbReference>
<keyword evidence="7" id="KW-0597">Phosphoprotein</keyword>
<evidence type="ECO:0000256" key="15">
    <source>
        <dbReference type="ARBA" id="ARBA00023203"/>
    </source>
</evidence>
<dbReference type="Gene3D" id="1.20.1270.60">
    <property type="entry name" value="Arfaptin homology (AH) domain/BAR domain"/>
    <property type="match status" value="1"/>
</dbReference>
<sequence>MDNDFYFEEDKMGLVVTSSVITLEKNENNLIGISIGGGAPLCPCLYVVQIFDNTPAFADGSLESGDELLEINKEIIKGKSKSEVARMIQAAIGPVTIKFNKLKADSKKGRTLDFLLKKMKHKVVENMSSSTADALGLSRAILCNDTLIKKFDELNHLESLYKHLVEQIRRVLRSTFDLLQVFKEFGDIFSKMGVKELQQRASESFTKFGEAHRTLWKLGIQSLKTLKPILTDIGTFLHKAIPDIRLTIKKYADVKFEYLAYCLKVKEMDDEEYTYAHIQEPLYRVETGNYEYRLILRCRQEARKRFGNMRNDVLVKLELLESKHMQDIAKHLQHFISELGSYNKECLAVFEETRGLFPIELDLSAGAFTYESLEETLPPMTEDEVVPEEAKEITEESTLQTLLHGDSVASKATADSLLIQFD</sequence>
<evidence type="ECO:0000256" key="11">
    <source>
        <dbReference type="ARBA" id="ARBA00022837"/>
    </source>
</evidence>
<dbReference type="EMBL" id="JAVRJZ010000013">
    <property type="protein sequence ID" value="KAK2714648.1"/>
    <property type="molecule type" value="Genomic_DNA"/>
</dbReference>
<dbReference type="PROSITE" id="PS50106">
    <property type="entry name" value="PDZ"/>
    <property type="match status" value="1"/>
</dbReference>
<keyword evidence="8" id="KW-0771">Synaptosome</keyword>
<dbReference type="CDD" id="cd07659">
    <property type="entry name" value="BAR_PICK1"/>
    <property type="match status" value="1"/>
</dbReference>
<evidence type="ECO:0000256" key="14">
    <source>
        <dbReference type="ARBA" id="ARBA00023139"/>
    </source>
</evidence>
<dbReference type="GO" id="GO:0003779">
    <property type="term" value="F:actin binding"/>
    <property type="evidence" value="ECO:0007669"/>
    <property type="project" value="UniProtKB-KW"/>
</dbReference>
<evidence type="ECO:0000256" key="6">
    <source>
        <dbReference type="ARBA" id="ARBA00022490"/>
    </source>
</evidence>
<evidence type="ECO:0000256" key="18">
    <source>
        <dbReference type="ARBA" id="ARBA00031097"/>
    </source>
</evidence>
<dbReference type="InterPro" id="IPR037959">
    <property type="entry name" value="PICK1_BAR"/>
</dbReference>
<dbReference type="Proteomes" id="UP001187531">
    <property type="component" value="Unassembled WGS sequence"/>
</dbReference>
<evidence type="ECO:0000256" key="8">
    <source>
        <dbReference type="ARBA" id="ARBA00022599"/>
    </source>
</evidence>
<dbReference type="SUPFAM" id="SSF50156">
    <property type="entry name" value="PDZ domain-like"/>
    <property type="match status" value="1"/>
</dbReference>
<dbReference type="GO" id="GO:0043005">
    <property type="term" value="C:neuron projection"/>
    <property type="evidence" value="ECO:0007669"/>
    <property type="project" value="UniProtKB-KW"/>
</dbReference>
<dbReference type="FunFam" id="1.20.1270.60:FF:000023">
    <property type="entry name" value="Interacting with PRKCA"/>
    <property type="match status" value="1"/>
</dbReference>
<evidence type="ECO:0000256" key="16">
    <source>
        <dbReference type="ARBA" id="ARBA00023212"/>
    </source>
</evidence>
<dbReference type="SMART" id="SM01015">
    <property type="entry name" value="Arfaptin"/>
    <property type="match status" value="1"/>
</dbReference>
<keyword evidence="11" id="KW-0106">Calcium</keyword>
<dbReference type="GO" id="GO:0043113">
    <property type="term" value="P:receptor clustering"/>
    <property type="evidence" value="ECO:0007669"/>
    <property type="project" value="TreeGrafter"/>
</dbReference>
<keyword evidence="6" id="KW-0963">Cytoplasm</keyword>
<dbReference type="PANTHER" id="PTHR12141:SF1">
    <property type="entry name" value="PRKCA-BINDING PROTEIN"/>
    <property type="match status" value="1"/>
</dbReference>
<dbReference type="SUPFAM" id="SSF103657">
    <property type="entry name" value="BAR/IMD domain-like"/>
    <property type="match status" value="1"/>
</dbReference>
<keyword evidence="17" id="KW-0449">Lipoprotein</keyword>
<keyword evidence="15" id="KW-0009">Actin-binding</keyword>
<dbReference type="AlphaFoldDB" id="A0AA88HT17"/>
<keyword evidence="13" id="KW-0472">Membrane</keyword>
<evidence type="ECO:0000313" key="26">
    <source>
        <dbReference type="EMBL" id="KAK2714648.1"/>
    </source>
</evidence>
<dbReference type="GO" id="GO:0002092">
    <property type="term" value="P:positive regulation of receptor internalization"/>
    <property type="evidence" value="ECO:0007669"/>
    <property type="project" value="TreeGrafter"/>
</dbReference>
<reference evidence="26" key="1">
    <citation type="submission" date="2023-07" db="EMBL/GenBank/DDBJ databases">
        <title>Chromosome-level genome assembly of Artemia franciscana.</title>
        <authorList>
            <person name="Jo E."/>
        </authorList>
    </citation>
    <scope>NUCLEOTIDE SEQUENCE</scope>
    <source>
        <tissue evidence="26">Whole body</tissue>
    </source>
</reference>
<evidence type="ECO:0000313" key="27">
    <source>
        <dbReference type="Proteomes" id="UP001187531"/>
    </source>
</evidence>
<dbReference type="InterPro" id="IPR010504">
    <property type="entry name" value="AH_dom"/>
</dbReference>
<evidence type="ECO:0000256" key="23">
    <source>
        <dbReference type="ARBA" id="ARBA00093501"/>
    </source>
</evidence>
<dbReference type="PANTHER" id="PTHR12141">
    <property type="entry name" value="ARFAPTIN-RELATED"/>
    <property type="match status" value="1"/>
</dbReference>
<evidence type="ECO:0000256" key="3">
    <source>
        <dbReference type="ARBA" id="ARBA00004556"/>
    </source>
</evidence>
<evidence type="ECO:0000256" key="4">
    <source>
        <dbReference type="ARBA" id="ARBA00004635"/>
    </source>
</evidence>
<evidence type="ECO:0000256" key="22">
    <source>
        <dbReference type="ARBA" id="ARBA00034105"/>
    </source>
</evidence>
<dbReference type="GO" id="GO:0005543">
    <property type="term" value="F:phospholipid binding"/>
    <property type="evidence" value="ECO:0007669"/>
    <property type="project" value="TreeGrafter"/>
</dbReference>
<dbReference type="InterPro" id="IPR030798">
    <property type="entry name" value="Arfaptin_fam"/>
</dbReference>
<evidence type="ECO:0000256" key="19">
    <source>
        <dbReference type="ARBA" id="ARBA00032804"/>
    </source>
</evidence>
<dbReference type="GO" id="GO:0005856">
    <property type="term" value="C:cytoskeleton"/>
    <property type="evidence" value="ECO:0007669"/>
    <property type="project" value="UniProtKB-SubCell"/>
</dbReference>
<dbReference type="GO" id="GO:0097062">
    <property type="term" value="P:dendritic spine maintenance"/>
    <property type="evidence" value="ECO:0007669"/>
    <property type="project" value="TreeGrafter"/>
</dbReference>
<keyword evidence="14" id="KW-0564">Palmitate</keyword>
<accession>A0AA88HT17</accession>
<dbReference type="GO" id="GO:0019904">
    <property type="term" value="F:protein domain specific binding"/>
    <property type="evidence" value="ECO:0007669"/>
    <property type="project" value="InterPro"/>
</dbReference>
<proteinExistence type="predicted"/>
<evidence type="ECO:0000256" key="5">
    <source>
        <dbReference type="ARBA" id="ARBA00017975"/>
    </source>
</evidence>
<dbReference type="GO" id="GO:0034315">
    <property type="term" value="P:regulation of Arp2/3 complex-mediated actin nucleation"/>
    <property type="evidence" value="ECO:0007669"/>
    <property type="project" value="TreeGrafter"/>
</dbReference>
<protein>
    <recommendedName>
        <fullName evidence="5">PRKCA-binding protein</fullName>
    </recommendedName>
    <alternativeName>
        <fullName evidence="19">Protein interacting with C kinase 1</fullName>
    </alternativeName>
    <alternativeName>
        <fullName evidence="18">Protein kinase C-alpha-binding protein</fullName>
    </alternativeName>
</protein>
<dbReference type="GO" id="GO:0032588">
    <property type="term" value="C:trans-Golgi network membrane"/>
    <property type="evidence" value="ECO:0007669"/>
    <property type="project" value="TreeGrafter"/>
</dbReference>
<name>A0AA88HT17_ARTSF</name>
<dbReference type="InterPro" id="IPR036034">
    <property type="entry name" value="PDZ_sf"/>
</dbReference>
<evidence type="ECO:0000256" key="10">
    <source>
        <dbReference type="ARBA" id="ARBA00022833"/>
    </source>
</evidence>
<dbReference type="Pfam" id="PF00595">
    <property type="entry name" value="PDZ"/>
    <property type="match status" value="1"/>
</dbReference>
<dbReference type="Gene3D" id="2.30.42.10">
    <property type="match status" value="1"/>
</dbReference>
<keyword evidence="9" id="KW-0479">Metal-binding</keyword>
<feature type="domain" description="PDZ" evidence="24">
    <location>
        <begin position="20"/>
        <end position="103"/>
    </location>
</feature>
<dbReference type="PROSITE" id="PS50870">
    <property type="entry name" value="AH"/>
    <property type="match status" value="1"/>
</dbReference>
<keyword evidence="12" id="KW-0770">Synapse</keyword>
<dbReference type="GO" id="GO:0046872">
    <property type="term" value="F:metal ion binding"/>
    <property type="evidence" value="ECO:0007669"/>
    <property type="project" value="UniProtKB-KW"/>
</dbReference>
<dbReference type="InterPro" id="IPR001478">
    <property type="entry name" value="PDZ"/>
</dbReference>
<evidence type="ECO:0000256" key="12">
    <source>
        <dbReference type="ARBA" id="ARBA00023018"/>
    </source>
</evidence>
<gene>
    <name evidence="26" type="ORF">QYM36_009019</name>
</gene>
<evidence type="ECO:0000256" key="7">
    <source>
        <dbReference type="ARBA" id="ARBA00022553"/>
    </source>
</evidence>
<comment type="function">
    <text evidence="20">Probable adapter protein that bind to and organize the subcellular localization of a variety of membrane proteins containing some PDZ recognition sequence. Involved in the clustering of various receptors, possibly by acting at the receptor internalization level. Plays a role in synaptic plasticity by regulating the trafficking and internalization of AMPA receptors. May be regulated upon PRKCA activation. May regulate ASIC1/ASIC3 channel. Regulates actin polymerization by inhibiting the actin-nucleating activity of the Arp2/3 complex; the function is competitive with nucleation promoting factors and is linked to neuronal morphology regulation and AMPA receptor (AMPAR) endocytosis. Via interaction with the Arp2/3 complex involved in regulation of synaptic plasicity of excitatory synapses and required for spine shrinkage during long-term depression (LTD). Involved in regulation of astrocyte morphology, antagonistic to Arp2/3 complex activator WASL/N-WASP function.</text>
</comment>
<evidence type="ECO:0000256" key="9">
    <source>
        <dbReference type="ARBA" id="ARBA00022723"/>
    </source>
</evidence>
<dbReference type="Pfam" id="PF06456">
    <property type="entry name" value="Arfaptin"/>
    <property type="match status" value="1"/>
</dbReference>
<organism evidence="26 27">
    <name type="scientific">Artemia franciscana</name>
    <name type="common">Brine shrimp</name>
    <name type="synonym">Artemia sanfranciscana</name>
    <dbReference type="NCBI Taxonomy" id="6661"/>
    <lineage>
        <taxon>Eukaryota</taxon>
        <taxon>Metazoa</taxon>
        <taxon>Ecdysozoa</taxon>
        <taxon>Arthropoda</taxon>
        <taxon>Crustacea</taxon>
        <taxon>Branchiopoda</taxon>
        <taxon>Anostraca</taxon>
        <taxon>Artemiidae</taxon>
        <taxon>Artemia</taxon>
    </lineage>
</organism>
<evidence type="ECO:0000256" key="1">
    <source>
        <dbReference type="ARBA" id="ARBA00004170"/>
    </source>
</evidence>
<comment type="subunit">
    <text evidence="23">Monomer and homodimer. Interacts with CXADR. Interacts presynaptically with the glutamate receptors GRIA2, GRIA3, GRIK3, isoform 3 of GRIA4, isoform A of GRM4, GRM7 and GRM8; with NAPA and NAPB; and with BTG2. The interaction with NAPA and NAPB disrupts the interaction with GRIA2, conducting to the internalization of GRIA2. Interacts with PRKCA; with the amine transporters SLC6A2 and SLC6A3; with the channels ASIC1 and ASIC2; with the GTP-binding proteins ARF1 and ARF3; with the ephrin receptor tyrosine kinases EPHA7, EPHB1 and EPHB2; with ERBB2 and through its PDZ domain with the C-terminal tail of PRLHR. Interacts with UNC5A. Interacts (via AH domain) with NCS1/FREQ; in a calcium-dependent manner. Interacts with F-actin and associates with the ARP2/3 complex. Interacts (via PDZ domain) with ARF1 (activated); the interaction blocks Arp2/3 complex inhibition. Interacts with SORCS3.</text>
</comment>
<dbReference type="SMART" id="SM00228">
    <property type="entry name" value="PDZ"/>
    <property type="match status" value="1"/>
</dbReference>
<dbReference type="GO" id="GO:0008021">
    <property type="term" value="C:synaptic vesicle"/>
    <property type="evidence" value="ECO:0007669"/>
    <property type="project" value="TreeGrafter"/>
</dbReference>
<dbReference type="GO" id="GO:0048471">
    <property type="term" value="C:perinuclear region of cytoplasm"/>
    <property type="evidence" value="ECO:0007669"/>
    <property type="project" value="UniProtKB-SubCell"/>
</dbReference>
<dbReference type="FunFam" id="2.30.42.10:FF:000073">
    <property type="entry name" value="Interacting with PRKCA"/>
    <property type="match status" value="1"/>
</dbReference>
<evidence type="ECO:0000259" key="24">
    <source>
        <dbReference type="PROSITE" id="PS50106"/>
    </source>
</evidence>
<keyword evidence="10" id="KW-0862">Zinc</keyword>
<evidence type="ECO:0000256" key="17">
    <source>
        <dbReference type="ARBA" id="ARBA00023288"/>
    </source>
</evidence>
<evidence type="ECO:0000256" key="21">
    <source>
        <dbReference type="ARBA" id="ARBA00034102"/>
    </source>
</evidence>
<dbReference type="GO" id="GO:0006886">
    <property type="term" value="P:intracellular protein transport"/>
    <property type="evidence" value="ECO:0007669"/>
    <property type="project" value="TreeGrafter"/>
</dbReference>
<evidence type="ECO:0000256" key="13">
    <source>
        <dbReference type="ARBA" id="ARBA00023136"/>
    </source>
</evidence>
<dbReference type="GO" id="GO:0014069">
    <property type="term" value="C:postsynaptic density"/>
    <property type="evidence" value="ECO:0007669"/>
    <property type="project" value="UniProtKB-SubCell"/>
</dbReference>
<dbReference type="CDD" id="cd06722">
    <property type="entry name" value="PDZ_PICK1-like"/>
    <property type="match status" value="1"/>
</dbReference>
<comment type="subcellular location">
    <subcellularLocation>
        <location evidence="2">Cytoplasm</location>
        <location evidence="2">Cytoskeleton</location>
    </subcellularLocation>
    <subcellularLocation>
        <location evidence="3">Cytoplasm</location>
        <location evidence="3">Perinuclear region</location>
    </subcellularLocation>
    <subcellularLocation>
        <location evidence="4">Membrane</location>
        <topology evidence="4">Lipid-anchor</topology>
    </subcellularLocation>
    <subcellularLocation>
        <location evidence="1">Membrane</location>
        <topology evidence="1">Peripheral membrane protein</topology>
    </subcellularLocation>
    <subcellularLocation>
        <location evidence="22">Postsynaptic density</location>
    </subcellularLocation>
    <subcellularLocation>
        <location evidence="21">Synapse</location>
        <location evidence="21">Synaptosome</location>
    </subcellularLocation>
</comment>
<dbReference type="GO" id="GO:0005080">
    <property type="term" value="F:protein kinase C binding"/>
    <property type="evidence" value="ECO:0007669"/>
    <property type="project" value="TreeGrafter"/>
</dbReference>
<keyword evidence="27" id="KW-1185">Reference proteome</keyword>
<comment type="caution">
    <text evidence="26">The sequence shown here is derived from an EMBL/GenBank/DDBJ whole genome shotgun (WGS) entry which is preliminary data.</text>
</comment>
<dbReference type="InterPro" id="IPR027267">
    <property type="entry name" value="AH/BAR_dom_sf"/>
</dbReference>
<evidence type="ECO:0000256" key="20">
    <source>
        <dbReference type="ARBA" id="ARBA00033721"/>
    </source>
</evidence>
<dbReference type="GO" id="GO:0098842">
    <property type="term" value="C:postsynaptic early endosome"/>
    <property type="evidence" value="ECO:0007669"/>
    <property type="project" value="TreeGrafter"/>
</dbReference>
<evidence type="ECO:0000256" key="2">
    <source>
        <dbReference type="ARBA" id="ARBA00004245"/>
    </source>
</evidence>
<keyword evidence="16" id="KW-0206">Cytoskeleton</keyword>